<gene>
    <name evidence="1" type="ORF">CPLFYP93_02332</name>
</gene>
<name>A0A6N3F0E4_9CLOT</name>
<accession>A0A6N3F0E4</accession>
<sequence>MSKASKIIIGVLSVSLLCSVTAVGYMFVNQSNNKTEYETAVNAITEIDYNERQKELDRIVEEGMINIQYSASASFDGKTSTSFNVKNIDNNKHPIQFTLMDEDGNVVYKSKQIDRGYEINAIELDKELSKGTHEGKISIGYVQEGNVSSIFPITLEVR</sequence>
<reference evidence="1" key="1">
    <citation type="submission" date="2019-11" db="EMBL/GenBank/DDBJ databases">
        <authorList>
            <person name="Feng L."/>
        </authorList>
    </citation>
    <scope>NUCLEOTIDE SEQUENCE</scope>
    <source>
        <strain evidence="1">CParaputrificumLFYP93</strain>
    </source>
</reference>
<dbReference type="EMBL" id="CACRTV010000057">
    <property type="protein sequence ID" value="VYU45454.1"/>
    <property type="molecule type" value="Genomic_DNA"/>
</dbReference>
<dbReference type="AlphaFoldDB" id="A0A6N3F0E4"/>
<evidence type="ECO:0000313" key="1">
    <source>
        <dbReference type="EMBL" id="VYU45454.1"/>
    </source>
</evidence>
<protein>
    <submittedName>
        <fullName evidence="1">Uncharacterized protein</fullName>
    </submittedName>
</protein>
<dbReference type="RefSeq" id="WP_156561701.1">
    <property type="nucleotide sequence ID" value="NZ_CACRTV010000057.1"/>
</dbReference>
<organism evidence="1">
    <name type="scientific">Clostridium paraputrificum</name>
    <dbReference type="NCBI Taxonomy" id="29363"/>
    <lineage>
        <taxon>Bacteria</taxon>
        <taxon>Bacillati</taxon>
        <taxon>Bacillota</taxon>
        <taxon>Clostridia</taxon>
        <taxon>Eubacteriales</taxon>
        <taxon>Clostridiaceae</taxon>
        <taxon>Clostridium</taxon>
    </lineage>
</organism>
<proteinExistence type="predicted"/>